<protein>
    <recommendedName>
        <fullName evidence="7">Sodium-dependent glucose transporter 1</fullName>
    </recommendedName>
</protein>
<feature type="transmembrane region" description="Helical" evidence="4">
    <location>
        <begin position="127"/>
        <end position="148"/>
    </location>
</feature>
<dbReference type="InterPro" id="IPR011701">
    <property type="entry name" value="MFS"/>
</dbReference>
<evidence type="ECO:0000256" key="1">
    <source>
        <dbReference type="ARBA" id="ARBA00022692"/>
    </source>
</evidence>
<dbReference type="GO" id="GO:0022857">
    <property type="term" value="F:transmembrane transporter activity"/>
    <property type="evidence" value="ECO:0007669"/>
    <property type="project" value="InterPro"/>
</dbReference>
<keyword evidence="1 4" id="KW-0812">Transmembrane</keyword>
<comment type="caution">
    <text evidence="5">The sequence shown here is derived from an EMBL/GenBank/DDBJ whole genome shotgun (WGS) entry which is preliminary data.</text>
</comment>
<gene>
    <name evidence="5" type="ORF">DPMN_070549</name>
</gene>
<reference evidence="5" key="1">
    <citation type="journal article" date="2019" name="bioRxiv">
        <title>The Genome of the Zebra Mussel, Dreissena polymorpha: A Resource for Invasive Species Research.</title>
        <authorList>
            <person name="McCartney M.A."/>
            <person name="Auch B."/>
            <person name="Kono T."/>
            <person name="Mallez S."/>
            <person name="Zhang Y."/>
            <person name="Obille A."/>
            <person name="Becker A."/>
            <person name="Abrahante J.E."/>
            <person name="Garbe J."/>
            <person name="Badalamenti J.P."/>
            <person name="Herman A."/>
            <person name="Mangelson H."/>
            <person name="Liachko I."/>
            <person name="Sullivan S."/>
            <person name="Sone E.D."/>
            <person name="Koren S."/>
            <person name="Silverstein K.A.T."/>
            <person name="Beckman K.B."/>
            <person name="Gohl D.M."/>
        </authorList>
    </citation>
    <scope>NUCLEOTIDE SEQUENCE</scope>
    <source>
        <strain evidence="5">Duluth1</strain>
        <tissue evidence="5">Whole animal</tissue>
    </source>
</reference>
<feature type="transmembrane region" description="Helical" evidence="4">
    <location>
        <begin position="409"/>
        <end position="431"/>
    </location>
</feature>
<feature type="transmembrane region" description="Helical" evidence="4">
    <location>
        <begin position="385"/>
        <end position="402"/>
    </location>
</feature>
<feature type="transmembrane region" description="Helical" evidence="4">
    <location>
        <begin position="437"/>
        <end position="461"/>
    </location>
</feature>
<evidence type="ECO:0000313" key="6">
    <source>
        <dbReference type="Proteomes" id="UP000828390"/>
    </source>
</evidence>
<dbReference type="SUPFAM" id="SSF103473">
    <property type="entry name" value="MFS general substrate transporter"/>
    <property type="match status" value="1"/>
</dbReference>
<evidence type="ECO:0008006" key="7">
    <source>
        <dbReference type="Google" id="ProtNLM"/>
    </source>
</evidence>
<evidence type="ECO:0000256" key="4">
    <source>
        <dbReference type="SAM" id="Phobius"/>
    </source>
</evidence>
<name>A0A9D4BV68_DREPO</name>
<keyword evidence="6" id="KW-1185">Reference proteome</keyword>
<proteinExistence type="predicted"/>
<organism evidence="5 6">
    <name type="scientific">Dreissena polymorpha</name>
    <name type="common">Zebra mussel</name>
    <name type="synonym">Mytilus polymorpha</name>
    <dbReference type="NCBI Taxonomy" id="45954"/>
    <lineage>
        <taxon>Eukaryota</taxon>
        <taxon>Metazoa</taxon>
        <taxon>Spiralia</taxon>
        <taxon>Lophotrochozoa</taxon>
        <taxon>Mollusca</taxon>
        <taxon>Bivalvia</taxon>
        <taxon>Autobranchia</taxon>
        <taxon>Heteroconchia</taxon>
        <taxon>Euheterodonta</taxon>
        <taxon>Imparidentia</taxon>
        <taxon>Neoheterodontei</taxon>
        <taxon>Myida</taxon>
        <taxon>Dreissenoidea</taxon>
        <taxon>Dreissenidae</taxon>
        <taxon>Dreissena</taxon>
    </lineage>
</organism>
<feature type="transmembrane region" description="Helical" evidence="4">
    <location>
        <begin position="473"/>
        <end position="493"/>
    </location>
</feature>
<dbReference type="Proteomes" id="UP000828390">
    <property type="component" value="Unassembled WGS sequence"/>
</dbReference>
<feature type="transmembrane region" description="Helical" evidence="4">
    <location>
        <begin position="90"/>
        <end position="107"/>
    </location>
</feature>
<keyword evidence="2 4" id="KW-1133">Transmembrane helix</keyword>
<feature type="transmembrane region" description="Helical" evidence="4">
    <location>
        <begin position="223"/>
        <end position="241"/>
    </location>
</feature>
<dbReference type="EMBL" id="JAIWYP010000014">
    <property type="protein sequence ID" value="KAH3711050.1"/>
    <property type="molecule type" value="Genomic_DNA"/>
</dbReference>
<keyword evidence="3 4" id="KW-0472">Membrane</keyword>
<reference evidence="5" key="2">
    <citation type="submission" date="2020-11" db="EMBL/GenBank/DDBJ databases">
        <authorList>
            <person name="McCartney M.A."/>
            <person name="Auch B."/>
            <person name="Kono T."/>
            <person name="Mallez S."/>
            <person name="Becker A."/>
            <person name="Gohl D.M."/>
            <person name="Silverstein K.A.T."/>
            <person name="Koren S."/>
            <person name="Bechman K.B."/>
            <person name="Herman A."/>
            <person name="Abrahante J.E."/>
            <person name="Garbe J."/>
        </authorList>
    </citation>
    <scope>NUCLEOTIDE SEQUENCE</scope>
    <source>
        <strain evidence="5">Duluth1</strain>
        <tissue evidence="5">Whole animal</tissue>
    </source>
</reference>
<dbReference type="PANTHER" id="PTHR23121:SF9">
    <property type="entry name" value="SODIUM-DEPENDENT GLUCOSE TRANSPORTER 1"/>
    <property type="match status" value="1"/>
</dbReference>
<dbReference type="OrthoDB" id="9626824at2759"/>
<dbReference type="AlphaFoldDB" id="A0A9D4BV68"/>
<evidence type="ECO:0000256" key="2">
    <source>
        <dbReference type="ARBA" id="ARBA00022989"/>
    </source>
</evidence>
<feature type="transmembrane region" description="Helical" evidence="4">
    <location>
        <begin position="155"/>
        <end position="174"/>
    </location>
</feature>
<dbReference type="PANTHER" id="PTHR23121">
    <property type="entry name" value="SODIUM-DEPENDENT GLUCOSE TRANSPORTER 1"/>
    <property type="match status" value="1"/>
</dbReference>
<evidence type="ECO:0000256" key="3">
    <source>
        <dbReference type="ARBA" id="ARBA00023136"/>
    </source>
</evidence>
<feature type="transmembrane region" description="Helical" evidence="4">
    <location>
        <begin position="499"/>
        <end position="522"/>
    </location>
</feature>
<accession>A0A9D4BV68</accession>
<sequence>MANRELTPSENCEDNIDELLTNMMLIKNELNDEQVIDNKDQAHVDKIALHKGIYENGNAVETETDVGVPLQQSDTSITEARKRTLHVHKILHTICIYSSMFSIGWRSGLHGPVFPDLRRLVNEDLAVASWIFTGLSLGGIFGAILSGVIHEQIRLFKVFICCGITACLGVITVITPWCPYFAGILALHITQGVFTAIIDTMMTTDIAEIWGHQSGTYMQGYHLMWSIGATISPFSAGPFLAPKLSVPRNDSTLGACNSSILHTNWQSNSSSADCEYEVIYGESKVHFAFMIAAVVPFVTTVVYIVVLATHGVIHRRIDTHYLINGSSSKQTKYGLSARMQVVFTLLSALLLSLYLMCERGLAYFLMTFVTTSLNWSTLEGTSINSAFWITFAAGRAFSLVLLKKLSLTTLLFLNYAAVIVGSTLLIVSIVFDLRVILWLAVCICGLGMSSIYGGIFAWISYHVTRLTGKVASTVYVPVALCAMLYPVLVGYLMERFSQIWLIYVHCIIVVVMSVDYLFVVIAHKRLTSDSK</sequence>
<feature type="transmembrane region" description="Helical" evidence="4">
    <location>
        <begin position="287"/>
        <end position="308"/>
    </location>
</feature>
<dbReference type="InterPro" id="IPR036259">
    <property type="entry name" value="MFS_trans_sf"/>
</dbReference>
<feature type="transmembrane region" description="Helical" evidence="4">
    <location>
        <begin position="180"/>
        <end position="202"/>
    </location>
</feature>
<feature type="transmembrane region" description="Helical" evidence="4">
    <location>
        <begin position="341"/>
        <end position="365"/>
    </location>
</feature>
<dbReference type="Gene3D" id="1.20.1250.20">
    <property type="entry name" value="MFS general substrate transporter like domains"/>
    <property type="match status" value="2"/>
</dbReference>
<evidence type="ECO:0000313" key="5">
    <source>
        <dbReference type="EMBL" id="KAH3711050.1"/>
    </source>
</evidence>
<dbReference type="Pfam" id="PF07690">
    <property type="entry name" value="MFS_1"/>
    <property type="match status" value="1"/>
</dbReference>